<feature type="coiled-coil region" evidence="1">
    <location>
        <begin position="280"/>
        <end position="307"/>
    </location>
</feature>
<evidence type="ECO:0000313" key="3">
    <source>
        <dbReference type="EMBL" id="TDG40250.1"/>
    </source>
</evidence>
<dbReference type="Pfam" id="PF15960">
    <property type="entry name" value="DUF4763"/>
    <property type="match status" value="1"/>
</dbReference>
<proteinExistence type="predicted"/>
<comment type="caution">
    <text evidence="3">The sequence shown here is derived from an EMBL/GenBank/DDBJ whole genome shotgun (WGS) entry which is preliminary data.</text>
</comment>
<dbReference type="EMBL" id="LSRL02000629">
    <property type="protein sequence ID" value="TDG40250.1"/>
    <property type="molecule type" value="Genomic_DNA"/>
</dbReference>
<name>A0A484AWJ2_DRONA</name>
<reference evidence="3 4" key="1">
    <citation type="journal article" date="2019" name="J. Hered.">
        <title>An Improved Genome Assembly for Drosophila navojoa, the Basal Species in the mojavensis Cluster.</title>
        <authorList>
            <person name="Vanderlinde T."/>
            <person name="Dupim E.G."/>
            <person name="Nazario-Yepiz N.O."/>
            <person name="Carvalho A.B."/>
        </authorList>
    </citation>
    <scope>NUCLEOTIDE SEQUENCE [LARGE SCALE GENOMIC DNA]</scope>
    <source>
        <strain evidence="3">Navoj_Jal97</strain>
        <tissue evidence="3">Whole organism</tissue>
    </source>
</reference>
<organism evidence="3 4">
    <name type="scientific">Drosophila navojoa</name>
    <name type="common">Fruit fly</name>
    <dbReference type="NCBI Taxonomy" id="7232"/>
    <lineage>
        <taxon>Eukaryota</taxon>
        <taxon>Metazoa</taxon>
        <taxon>Ecdysozoa</taxon>
        <taxon>Arthropoda</taxon>
        <taxon>Hexapoda</taxon>
        <taxon>Insecta</taxon>
        <taxon>Pterygota</taxon>
        <taxon>Neoptera</taxon>
        <taxon>Endopterygota</taxon>
        <taxon>Diptera</taxon>
        <taxon>Brachycera</taxon>
        <taxon>Muscomorpha</taxon>
        <taxon>Ephydroidea</taxon>
        <taxon>Drosophilidae</taxon>
        <taxon>Drosophila</taxon>
    </lineage>
</organism>
<evidence type="ECO:0000313" key="4">
    <source>
        <dbReference type="Proteomes" id="UP000295192"/>
    </source>
</evidence>
<feature type="region of interest" description="Disordered" evidence="2">
    <location>
        <begin position="323"/>
        <end position="343"/>
    </location>
</feature>
<accession>A0A484AWJ2</accession>
<dbReference type="OrthoDB" id="7866749at2759"/>
<dbReference type="OMA" id="QCEISEM"/>
<evidence type="ECO:0000256" key="2">
    <source>
        <dbReference type="SAM" id="MobiDB-lite"/>
    </source>
</evidence>
<protein>
    <submittedName>
        <fullName evidence="3">Uncharacterized protein</fullName>
    </submittedName>
</protein>
<gene>
    <name evidence="3" type="ORF">AWZ03_013328</name>
</gene>
<keyword evidence="4" id="KW-1185">Reference proteome</keyword>
<keyword evidence="1" id="KW-0175">Coiled coil</keyword>
<dbReference type="Proteomes" id="UP000295192">
    <property type="component" value="Unassembled WGS sequence"/>
</dbReference>
<dbReference type="AlphaFoldDB" id="A0A484AWJ2"/>
<dbReference type="InterPro" id="IPR031883">
    <property type="entry name" value="DUF4763"/>
</dbReference>
<evidence type="ECO:0000256" key="1">
    <source>
        <dbReference type="SAM" id="Coils"/>
    </source>
</evidence>
<sequence length="343" mass="40470">MAVVLEDSRDKLIAQMANCDKIPIDYMDLLTHRIRCRKIEIFHYDEEVSFTTASGEEEQELSLDHPLSMDRTDDEERTLKLVGEIDCLIRRIEHMQLAIKHRQDYARGSDMSYATTEQDSSSGTPVPELGVIQFKKCITRKVKRVLSAYEQQLAANELPMDEPFHIVLSPEEELGVRNLKHAHHRLQCEIDELLCNYRLVRTLLSKMRRQMCQENRRVRKLVDVMQQCKEWFLKVVKDLPLCNRRCAVYEKRKVRKFDARRIVKSHFAYKGGIFRTFLSCRQLNYEIREFELEVEELEQYCDDLFHDITQRLDACENEEGYEEEVESESESSESIGQAYDLTI</sequence>